<dbReference type="InterPro" id="IPR016193">
    <property type="entry name" value="Cytidine_deaminase-like"/>
</dbReference>
<dbReference type="AlphaFoldDB" id="A0A1Y3QZT8"/>
<accession>A0A1Y3QZT8</accession>
<dbReference type="RefSeq" id="WP_087402757.1">
    <property type="nucleotide sequence ID" value="NZ_NFHB01000006.1"/>
</dbReference>
<dbReference type="GO" id="GO:0003824">
    <property type="term" value="F:catalytic activity"/>
    <property type="evidence" value="ECO:0007669"/>
    <property type="project" value="InterPro"/>
</dbReference>
<comment type="caution">
    <text evidence="1">The sequence shown here is derived from an EMBL/GenBank/DDBJ whole genome shotgun (WGS) entry which is preliminary data.</text>
</comment>
<dbReference type="Gene3D" id="3.40.140.30">
    <property type="entry name" value="Hypothetical protein TM1506"/>
    <property type="match status" value="1"/>
</dbReference>
<dbReference type="InterPro" id="IPR015067">
    <property type="entry name" value="DUF1893_TM1506-like"/>
</dbReference>
<organism evidence="1 2">
    <name type="scientific">Alistipes onderdonkii</name>
    <dbReference type="NCBI Taxonomy" id="328813"/>
    <lineage>
        <taxon>Bacteria</taxon>
        <taxon>Pseudomonadati</taxon>
        <taxon>Bacteroidota</taxon>
        <taxon>Bacteroidia</taxon>
        <taxon>Bacteroidales</taxon>
        <taxon>Rikenellaceae</taxon>
        <taxon>Alistipes</taxon>
    </lineage>
</organism>
<name>A0A1Y3QZT8_9BACT</name>
<evidence type="ECO:0000313" key="1">
    <source>
        <dbReference type="EMBL" id="OUN02909.1"/>
    </source>
</evidence>
<dbReference type="Pfam" id="PF08973">
    <property type="entry name" value="TM1506"/>
    <property type="match status" value="1"/>
</dbReference>
<proteinExistence type="predicted"/>
<gene>
    <name evidence="1" type="ORF">B5G41_10310</name>
</gene>
<sequence>MTKEQKTQAIELLFAENCSCVIRNGDSMRIFRERGVADLFRLLREEPQLLRGAFIADKVVGKGAAALMVLGGVEGLFADVVSRPALELLAGAGIAVEYTVVVPGIMNRAGTGTCPVEQLCTGAETAAECLPLIEGFMQKMKEQHG</sequence>
<dbReference type="eggNOG" id="ENOG50332RU">
    <property type="taxonomic scope" value="Bacteria"/>
</dbReference>
<reference evidence="2" key="1">
    <citation type="submission" date="2017-04" db="EMBL/GenBank/DDBJ databases">
        <title>Function of individual gut microbiota members based on whole genome sequencing of pure cultures obtained from chicken caecum.</title>
        <authorList>
            <person name="Medvecky M."/>
            <person name="Cejkova D."/>
            <person name="Polansky O."/>
            <person name="Karasova D."/>
            <person name="Kubasova T."/>
            <person name="Cizek A."/>
            <person name="Rychlik I."/>
        </authorList>
    </citation>
    <scope>NUCLEOTIDE SEQUENCE [LARGE SCALE GENOMIC DNA]</scope>
    <source>
        <strain evidence="2">An90</strain>
    </source>
</reference>
<dbReference type="OrthoDB" id="9815422at2"/>
<dbReference type="SUPFAM" id="SSF53927">
    <property type="entry name" value="Cytidine deaminase-like"/>
    <property type="match status" value="1"/>
</dbReference>
<dbReference type="Proteomes" id="UP000195772">
    <property type="component" value="Unassembled WGS sequence"/>
</dbReference>
<evidence type="ECO:0000313" key="2">
    <source>
        <dbReference type="Proteomes" id="UP000195772"/>
    </source>
</evidence>
<dbReference type="EMBL" id="NFHB01000006">
    <property type="protein sequence ID" value="OUN02909.1"/>
    <property type="molecule type" value="Genomic_DNA"/>
</dbReference>
<keyword evidence="1" id="KW-0675">Receptor</keyword>
<dbReference type="InterPro" id="IPR037081">
    <property type="entry name" value="Hyp_TM1506"/>
</dbReference>
<protein>
    <submittedName>
        <fullName evidence="1">TonB-dependent receptor</fullName>
    </submittedName>
</protein>